<dbReference type="PROSITE" id="PS51891">
    <property type="entry name" value="CENP_V_GFA"/>
    <property type="match status" value="1"/>
</dbReference>
<accession>A0A8E2JVC7</accession>
<protein>
    <recommendedName>
        <fullName evidence="5">CENP-V/GFA domain-containing protein</fullName>
    </recommendedName>
</protein>
<evidence type="ECO:0000313" key="7">
    <source>
        <dbReference type="Proteomes" id="UP000250140"/>
    </source>
</evidence>
<dbReference type="GO" id="GO:0016846">
    <property type="term" value="F:carbon-sulfur lyase activity"/>
    <property type="evidence" value="ECO:0007669"/>
    <property type="project" value="InterPro"/>
</dbReference>
<organism evidence="6 7">
    <name type="scientific">Glonium stellatum</name>
    <dbReference type="NCBI Taxonomy" id="574774"/>
    <lineage>
        <taxon>Eukaryota</taxon>
        <taxon>Fungi</taxon>
        <taxon>Dikarya</taxon>
        <taxon>Ascomycota</taxon>
        <taxon>Pezizomycotina</taxon>
        <taxon>Dothideomycetes</taxon>
        <taxon>Pleosporomycetidae</taxon>
        <taxon>Gloniales</taxon>
        <taxon>Gloniaceae</taxon>
        <taxon>Glonium</taxon>
    </lineage>
</organism>
<evidence type="ECO:0000313" key="6">
    <source>
        <dbReference type="EMBL" id="OCL10594.1"/>
    </source>
</evidence>
<reference evidence="6 7" key="1">
    <citation type="journal article" date="2016" name="Nat. Commun.">
        <title>Ectomycorrhizal ecology is imprinted in the genome of the dominant symbiotic fungus Cenococcum geophilum.</title>
        <authorList>
            <consortium name="DOE Joint Genome Institute"/>
            <person name="Peter M."/>
            <person name="Kohler A."/>
            <person name="Ohm R.A."/>
            <person name="Kuo A."/>
            <person name="Krutzmann J."/>
            <person name="Morin E."/>
            <person name="Arend M."/>
            <person name="Barry K.W."/>
            <person name="Binder M."/>
            <person name="Choi C."/>
            <person name="Clum A."/>
            <person name="Copeland A."/>
            <person name="Grisel N."/>
            <person name="Haridas S."/>
            <person name="Kipfer T."/>
            <person name="LaButti K."/>
            <person name="Lindquist E."/>
            <person name="Lipzen A."/>
            <person name="Maire R."/>
            <person name="Meier B."/>
            <person name="Mihaltcheva S."/>
            <person name="Molinier V."/>
            <person name="Murat C."/>
            <person name="Poggeler S."/>
            <person name="Quandt C.A."/>
            <person name="Sperisen C."/>
            <person name="Tritt A."/>
            <person name="Tisserant E."/>
            <person name="Crous P.W."/>
            <person name="Henrissat B."/>
            <person name="Nehls U."/>
            <person name="Egli S."/>
            <person name="Spatafora J.W."/>
            <person name="Grigoriev I.V."/>
            <person name="Martin F.M."/>
        </authorList>
    </citation>
    <scope>NUCLEOTIDE SEQUENCE [LARGE SCALE GENOMIC DNA]</scope>
    <source>
        <strain evidence="6 7">CBS 207.34</strain>
    </source>
</reference>
<keyword evidence="2" id="KW-0479">Metal-binding</keyword>
<proteinExistence type="inferred from homology"/>
<dbReference type="Gene3D" id="3.90.1590.10">
    <property type="entry name" value="glutathione-dependent formaldehyde- activating enzyme (gfa)"/>
    <property type="match status" value="1"/>
</dbReference>
<dbReference type="Proteomes" id="UP000250140">
    <property type="component" value="Unassembled WGS sequence"/>
</dbReference>
<evidence type="ECO:0000256" key="3">
    <source>
        <dbReference type="ARBA" id="ARBA00022833"/>
    </source>
</evidence>
<gene>
    <name evidence="6" type="ORF">AOQ84DRAFT_212600</name>
</gene>
<feature type="domain" description="CENP-V/GFA" evidence="5">
    <location>
        <begin position="2"/>
        <end position="112"/>
    </location>
</feature>
<comment type="similarity">
    <text evidence="1">Belongs to the Gfa family.</text>
</comment>
<dbReference type="SUPFAM" id="SSF51316">
    <property type="entry name" value="Mss4-like"/>
    <property type="match status" value="1"/>
</dbReference>
<dbReference type="GO" id="GO:0046872">
    <property type="term" value="F:metal ion binding"/>
    <property type="evidence" value="ECO:0007669"/>
    <property type="project" value="UniProtKB-KW"/>
</dbReference>
<dbReference type="PANTHER" id="PTHR33337:SF40">
    <property type="entry name" value="CENP-V_GFA DOMAIN-CONTAINING PROTEIN-RELATED"/>
    <property type="match status" value="1"/>
</dbReference>
<evidence type="ECO:0000259" key="5">
    <source>
        <dbReference type="PROSITE" id="PS51891"/>
    </source>
</evidence>
<keyword evidence="4" id="KW-0456">Lyase</keyword>
<keyword evidence="7" id="KW-1185">Reference proteome</keyword>
<dbReference type="InterPro" id="IPR006913">
    <property type="entry name" value="CENP-V/GFA"/>
</dbReference>
<name>A0A8E2JVC7_9PEZI</name>
<evidence type="ECO:0000256" key="4">
    <source>
        <dbReference type="ARBA" id="ARBA00023239"/>
    </source>
</evidence>
<keyword evidence="3" id="KW-0862">Zinc</keyword>
<dbReference type="InterPro" id="IPR011057">
    <property type="entry name" value="Mss4-like_sf"/>
</dbReference>
<dbReference type="PANTHER" id="PTHR33337">
    <property type="entry name" value="GFA DOMAIN-CONTAINING PROTEIN"/>
    <property type="match status" value="1"/>
</dbReference>
<dbReference type="AlphaFoldDB" id="A0A8E2JVC7"/>
<dbReference type="Pfam" id="PF04828">
    <property type="entry name" value="GFA"/>
    <property type="match status" value="1"/>
</dbReference>
<evidence type="ECO:0000256" key="2">
    <source>
        <dbReference type="ARBA" id="ARBA00022723"/>
    </source>
</evidence>
<sequence>MIPGSCLCGKIKYEINDENYLAIVCHCSKCRLSTGSAFSTNLVVPVSSFHLLSAPEAVSRYEIDGTRTGSGFPAVTNFCPACGTTLWVDPQNPARAGVKVIKAGTVTDAAWLKEHAPQSEICKDEGLGWVGDFVGNKK</sequence>
<evidence type="ECO:0000256" key="1">
    <source>
        <dbReference type="ARBA" id="ARBA00005495"/>
    </source>
</evidence>
<dbReference type="OrthoDB" id="428768at2759"/>
<dbReference type="EMBL" id="KV749215">
    <property type="protein sequence ID" value="OCL10594.1"/>
    <property type="molecule type" value="Genomic_DNA"/>
</dbReference>